<sequence>MCYTIHYVSRNCGHHWLEISQPCWPGQGFNSCDTFGDGIARSPSPLAKTQTACPACSGAGCYDKHRFRMIMHVKNKYKVGEGPCKHEPGCECVIL</sequence>
<dbReference type="AlphaFoldDB" id="W3XQE0"/>
<gene>
    <name evidence="1" type="ORF">PFICI_02018</name>
</gene>
<accession>W3XQE0</accession>
<dbReference type="GeneID" id="19267031"/>
<dbReference type="Proteomes" id="UP000030651">
    <property type="component" value="Unassembled WGS sequence"/>
</dbReference>
<keyword evidence="2" id="KW-1185">Reference proteome</keyword>
<dbReference type="eggNOG" id="ENOG502T2UI">
    <property type="taxonomic scope" value="Eukaryota"/>
</dbReference>
<evidence type="ECO:0000313" key="2">
    <source>
        <dbReference type="Proteomes" id="UP000030651"/>
    </source>
</evidence>
<proteinExistence type="predicted"/>
<dbReference type="HOGENOM" id="CLU_140461_0_0_1"/>
<reference evidence="2" key="1">
    <citation type="journal article" date="2015" name="BMC Genomics">
        <title>Genomic and transcriptomic analysis of the endophytic fungus Pestalotiopsis fici reveals its lifestyle and high potential for synthesis of natural products.</title>
        <authorList>
            <person name="Wang X."/>
            <person name="Zhang X."/>
            <person name="Liu L."/>
            <person name="Xiang M."/>
            <person name="Wang W."/>
            <person name="Sun X."/>
            <person name="Che Y."/>
            <person name="Guo L."/>
            <person name="Liu G."/>
            <person name="Guo L."/>
            <person name="Wang C."/>
            <person name="Yin W.B."/>
            <person name="Stadler M."/>
            <person name="Zhang X."/>
            <person name="Liu X."/>
        </authorList>
    </citation>
    <scope>NUCLEOTIDE SEQUENCE [LARGE SCALE GENOMIC DNA]</scope>
    <source>
        <strain evidence="2">W106-1 / CGMCC3.15140</strain>
    </source>
</reference>
<dbReference type="EMBL" id="KI912109">
    <property type="protein sequence ID" value="ETS88190.1"/>
    <property type="molecule type" value="Genomic_DNA"/>
</dbReference>
<name>W3XQE0_PESFW</name>
<dbReference type="RefSeq" id="XP_007828790.1">
    <property type="nucleotide sequence ID" value="XM_007830599.1"/>
</dbReference>
<dbReference type="KEGG" id="pfy:PFICI_02018"/>
<dbReference type="OrthoDB" id="406152at2759"/>
<dbReference type="OMA" id="MVERMGW"/>
<evidence type="ECO:0000313" key="1">
    <source>
        <dbReference type="EMBL" id="ETS88190.1"/>
    </source>
</evidence>
<dbReference type="InParanoid" id="W3XQE0"/>
<organism evidence="1 2">
    <name type="scientific">Pestalotiopsis fici (strain W106-1 / CGMCC3.15140)</name>
    <dbReference type="NCBI Taxonomy" id="1229662"/>
    <lineage>
        <taxon>Eukaryota</taxon>
        <taxon>Fungi</taxon>
        <taxon>Dikarya</taxon>
        <taxon>Ascomycota</taxon>
        <taxon>Pezizomycotina</taxon>
        <taxon>Sordariomycetes</taxon>
        <taxon>Xylariomycetidae</taxon>
        <taxon>Amphisphaeriales</taxon>
        <taxon>Sporocadaceae</taxon>
        <taxon>Pestalotiopsis</taxon>
    </lineage>
</organism>
<protein>
    <submittedName>
        <fullName evidence="1">Uncharacterized protein</fullName>
    </submittedName>
</protein>